<evidence type="ECO:0000256" key="2">
    <source>
        <dbReference type="SAM" id="SignalP"/>
    </source>
</evidence>
<dbReference type="Gene3D" id="3.40.50.10390">
    <property type="entry name" value="Gingipain r, domain 1"/>
    <property type="match status" value="1"/>
</dbReference>
<dbReference type="InterPro" id="IPR012600">
    <property type="entry name" value="Propeptide_C25"/>
</dbReference>
<name>A0A2L2X782_9FIRM</name>
<dbReference type="Pfam" id="PF08126">
    <property type="entry name" value="Propeptide_C25"/>
    <property type="match status" value="1"/>
</dbReference>
<dbReference type="GO" id="GO:0006508">
    <property type="term" value="P:proteolysis"/>
    <property type="evidence" value="ECO:0007669"/>
    <property type="project" value="InterPro"/>
</dbReference>
<dbReference type="AlphaFoldDB" id="A0A2L2X782"/>
<keyword evidence="7" id="KW-1185">Reference proteome</keyword>
<evidence type="ECO:0000313" key="6">
    <source>
        <dbReference type="EMBL" id="GBF32025.1"/>
    </source>
</evidence>
<dbReference type="GO" id="GO:0004197">
    <property type="term" value="F:cysteine-type endopeptidase activity"/>
    <property type="evidence" value="ECO:0007669"/>
    <property type="project" value="InterPro"/>
</dbReference>
<dbReference type="Gene3D" id="2.60.40.3800">
    <property type="match status" value="1"/>
</dbReference>
<evidence type="ECO:0000259" key="5">
    <source>
        <dbReference type="Pfam" id="PF13205"/>
    </source>
</evidence>
<evidence type="ECO:0008006" key="8">
    <source>
        <dbReference type="Google" id="ProtNLM"/>
    </source>
</evidence>
<keyword evidence="1 2" id="KW-0732">Signal</keyword>
<dbReference type="RefSeq" id="WP_104370609.1">
    <property type="nucleotide sequence ID" value="NZ_BFAV01000016.1"/>
</dbReference>
<dbReference type="InterPro" id="IPR038490">
    <property type="entry name" value="Gingipain_propep_sf"/>
</dbReference>
<gene>
    <name evidence="6" type="ORF">DCCM_0216</name>
</gene>
<organism evidence="6 7">
    <name type="scientific">Desulfocucumis palustris</name>
    <dbReference type="NCBI Taxonomy" id="1898651"/>
    <lineage>
        <taxon>Bacteria</taxon>
        <taxon>Bacillati</taxon>
        <taxon>Bacillota</taxon>
        <taxon>Clostridia</taxon>
        <taxon>Eubacteriales</taxon>
        <taxon>Desulfocucumaceae</taxon>
        <taxon>Desulfocucumis</taxon>
    </lineage>
</organism>
<evidence type="ECO:0000313" key="7">
    <source>
        <dbReference type="Proteomes" id="UP000239549"/>
    </source>
</evidence>
<feature type="domain" description="Gingipain propeptide" evidence="4">
    <location>
        <begin position="68"/>
        <end position="194"/>
    </location>
</feature>
<dbReference type="EMBL" id="BFAV01000016">
    <property type="protein sequence ID" value="GBF32025.1"/>
    <property type="molecule type" value="Genomic_DNA"/>
</dbReference>
<evidence type="ECO:0000259" key="4">
    <source>
        <dbReference type="Pfam" id="PF08126"/>
    </source>
</evidence>
<sequence length="1007" mass="112187">MRSAKKLLTYLLILVIAIVSPVCPALAASNEGDSKGFDVISKTYKFGTAIVGPKDLSGFNSVNINSLKFMGKPGHPMIPFKSVVLLIPKGKSIKKVNISLGEQKLINNVKIKPAANIYPTFSKSFLTTPNTKIYKSDAAYPGNSNSEPMVQWKSAYQLLFINLYPVQFFPSQEQIKVAESIKIDISLKDSSPTNSFANVKPTSLDKKAVSQLVDNPEILQTYDSNDSNFFSEDKVNQQAQSSVLIEGNADYVVITSRDFVNDFQPLVDWKMSKGLTAATVTVEDIYTNYPGVDQPEQIRNFISDAYLNNQSLFFLLGGDADGGDEGSESGDNIVPVRKLWGPFSDYPSPIAADLYYACLNGDFDGNGNRIYGEPGDNPDLLAEVYVGRAPIDSHDEASNFVNKTINYEKANKNKSAWMIGEKLSEDDPHCSVEYAAIQQDEMDPSLVVKTLKELRDSKISDEYVSFYYKNSDFFKQAFINNALLLAHFTKLLVKYVPELNNILSGNGCDSIINQEDIDNLLDLTTEFHNELTVINIPADNLQDIEAKIYQLQKYITTLEGKTIQNALEMSPYVDQKSTNSLADETWGGDCKDEIKNGSEKEFSTKGFPSGYTVNTLYDRDYEGNDWPKSELVDNVINTDPNLINHLGHADITKLMKMENGDVDSLTNTEPFFLYSQGCYAGSFDNMNTDGTINSSDCISEHLVTGSNGAFATIVNSRYGWFTKNDTRGSSQFFDRQFWNSIFGEKIYNLGAALNYSKETNLTYLENSDSSNYIRYCYYEINLLGDPETKLTIKEQGSPVLRINNTKPATNQKGVKLDETITVKFNKAVTKGDNFQQILVKNSSDEPVATNNTISSDTLSIDPIELLKTNMAYTVYIPASAVKDKEGNKQENSYYLYFTTGTNDNVIMVDSSYPEDGEVDIPLKPMVKIEFDREIVKGKDFKKIKLNDYNNKSVPYKASIKKSALTITPKKKLNENESYVLTIPANAVKDKNGASLATDHIVTFTTTD</sequence>
<feature type="domain" description="Gingipain" evidence="3">
    <location>
        <begin position="251"/>
        <end position="790"/>
    </location>
</feature>
<dbReference type="SUPFAM" id="SSF52129">
    <property type="entry name" value="Caspase-like"/>
    <property type="match status" value="2"/>
</dbReference>
<dbReference type="Gene3D" id="3.40.50.1460">
    <property type="match status" value="1"/>
</dbReference>
<feature type="domain" description="SbsA Ig-like" evidence="5">
    <location>
        <begin position="801"/>
        <end position="899"/>
    </location>
</feature>
<protein>
    <recommendedName>
        <fullName evidence="8">Gingipain domain-containing protein</fullName>
    </recommendedName>
</protein>
<evidence type="ECO:0000256" key="1">
    <source>
        <dbReference type="ARBA" id="ARBA00022729"/>
    </source>
</evidence>
<dbReference type="InterPro" id="IPR001769">
    <property type="entry name" value="Gingipain"/>
</dbReference>
<proteinExistence type="predicted"/>
<dbReference type="Pfam" id="PF01364">
    <property type="entry name" value="Peptidase_C25"/>
    <property type="match status" value="1"/>
</dbReference>
<dbReference type="OrthoDB" id="2081414at2"/>
<dbReference type="Proteomes" id="UP000239549">
    <property type="component" value="Unassembled WGS sequence"/>
</dbReference>
<dbReference type="InterPro" id="IPR029030">
    <property type="entry name" value="Caspase-like_dom_sf"/>
</dbReference>
<accession>A0A2L2X782</accession>
<feature type="signal peptide" evidence="2">
    <location>
        <begin position="1"/>
        <end position="27"/>
    </location>
</feature>
<dbReference type="Pfam" id="PF13205">
    <property type="entry name" value="Big_5"/>
    <property type="match status" value="2"/>
</dbReference>
<feature type="domain" description="SbsA Ig-like" evidence="5">
    <location>
        <begin position="907"/>
        <end position="1005"/>
    </location>
</feature>
<comment type="caution">
    <text evidence="6">The sequence shown here is derived from an EMBL/GenBank/DDBJ whole genome shotgun (WGS) entry which is preliminary data.</text>
</comment>
<reference evidence="7" key="1">
    <citation type="submission" date="2018-02" db="EMBL/GenBank/DDBJ databases">
        <title>Genome sequence of Desulfocucumis palustris strain NAW-5.</title>
        <authorList>
            <person name="Watanabe M."/>
            <person name="Kojima H."/>
            <person name="Fukui M."/>
        </authorList>
    </citation>
    <scope>NUCLEOTIDE SEQUENCE [LARGE SCALE GENOMIC DNA]</scope>
    <source>
        <strain evidence="7">NAW-5</strain>
    </source>
</reference>
<feature type="chain" id="PRO_5014792018" description="Gingipain domain-containing protein" evidence="2">
    <location>
        <begin position="28"/>
        <end position="1007"/>
    </location>
</feature>
<dbReference type="InterPro" id="IPR032812">
    <property type="entry name" value="SbsA_Ig"/>
</dbReference>
<dbReference type="InterPro" id="IPR029031">
    <property type="entry name" value="Gingipain_N_sf"/>
</dbReference>
<evidence type="ECO:0000259" key="3">
    <source>
        <dbReference type="Pfam" id="PF01364"/>
    </source>
</evidence>